<dbReference type="InterPro" id="IPR036859">
    <property type="entry name" value="CAP-Gly_dom_sf"/>
</dbReference>
<dbReference type="OrthoDB" id="4062651at2759"/>
<dbReference type="OMA" id="FEREMTI"/>
<dbReference type="PANTHER" id="PTHR44329">
    <property type="entry name" value="SERINE/THREONINE-PROTEIN KINASE TNNI3K-RELATED"/>
    <property type="match status" value="1"/>
</dbReference>
<proteinExistence type="predicted"/>
<dbReference type="GO" id="GO:0005524">
    <property type="term" value="F:ATP binding"/>
    <property type="evidence" value="ECO:0007669"/>
    <property type="project" value="UniProtKB-UniRule"/>
</dbReference>
<feature type="coiled-coil region" evidence="4">
    <location>
        <begin position="402"/>
        <end position="432"/>
    </location>
</feature>
<dbReference type="PROSITE" id="PS50011">
    <property type="entry name" value="PROTEIN_KINASE_DOM"/>
    <property type="match status" value="1"/>
</dbReference>
<dbReference type="Gene3D" id="1.10.510.10">
    <property type="entry name" value="Transferase(Phosphotransferase) domain 1"/>
    <property type="match status" value="1"/>
</dbReference>
<evidence type="ECO:0000256" key="3">
    <source>
        <dbReference type="PROSITE-ProRule" id="PRU10141"/>
    </source>
</evidence>
<evidence type="ECO:0000259" key="5">
    <source>
        <dbReference type="PROSITE" id="PS50011"/>
    </source>
</evidence>
<dbReference type="InterPro" id="IPR051681">
    <property type="entry name" value="Ser/Thr_Kinases-Pseudokinases"/>
</dbReference>
<dbReference type="EMBL" id="RCHS01002005">
    <property type="protein sequence ID" value="RMX50189.1"/>
    <property type="molecule type" value="Genomic_DNA"/>
</dbReference>
<keyword evidence="4" id="KW-0175">Coiled coil</keyword>
<dbReference type="InterPro" id="IPR000938">
    <property type="entry name" value="CAP-Gly_domain"/>
</dbReference>
<evidence type="ECO:0000256" key="1">
    <source>
        <dbReference type="ARBA" id="ARBA00022741"/>
    </source>
</evidence>
<dbReference type="GO" id="GO:0004672">
    <property type="term" value="F:protein kinase activity"/>
    <property type="evidence" value="ECO:0007669"/>
    <property type="project" value="InterPro"/>
</dbReference>
<keyword evidence="1 3" id="KW-0547">Nucleotide-binding</keyword>
<organism evidence="7 8">
    <name type="scientific">Pocillopora damicornis</name>
    <name type="common">Cauliflower coral</name>
    <name type="synonym">Millepora damicornis</name>
    <dbReference type="NCBI Taxonomy" id="46731"/>
    <lineage>
        <taxon>Eukaryota</taxon>
        <taxon>Metazoa</taxon>
        <taxon>Cnidaria</taxon>
        <taxon>Anthozoa</taxon>
        <taxon>Hexacorallia</taxon>
        <taxon>Scleractinia</taxon>
        <taxon>Astrocoeniina</taxon>
        <taxon>Pocilloporidae</taxon>
        <taxon>Pocillopora</taxon>
    </lineage>
</organism>
<protein>
    <recommendedName>
        <fullName evidence="9">Protein kinase domain-containing protein</fullName>
    </recommendedName>
</protein>
<dbReference type="Pfam" id="PF00069">
    <property type="entry name" value="Pkinase"/>
    <property type="match status" value="1"/>
</dbReference>
<gene>
    <name evidence="7" type="ORF">pdam_00004778</name>
</gene>
<evidence type="ECO:0000313" key="7">
    <source>
        <dbReference type="EMBL" id="RMX50189.1"/>
    </source>
</evidence>
<dbReference type="InterPro" id="IPR011009">
    <property type="entry name" value="Kinase-like_dom_sf"/>
</dbReference>
<dbReference type="PROSITE" id="PS00109">
    <property type="entry name" value="PROTEIN_KINASE_TYR"/>
    <property type="match status" value="1"/>
</dbReference>
<keyword evidence="8" id="KW-1185">Reference proteome</keyword>
<keyword evidence="2 3" id="KW-0067">ATP-binding</keyword>
<dbReference type="PROSITE" id="PS00107">
    <property type="entry name" value="PROTEIN_KINASE_ATP"/>
    <property type="match status" value="1"/>
</dbReference>
<reference evidence="7 8" key="1">
    <citation type="journal article" date="2018" name="Sci. Rep.">
        <title>Comparative analysis of the Pocillopora damicornis genome highlights role of immune system in coral evolution.</title>
        <authorList>
            <person name="Cunning R."/>
            <person name="Bay R.A."/>
            <person name="Gillette P."/>
            <person name="Baker A.C."/>
            <person name="Traylor-Knowles N."/>
        </authorList>
    </citation>
    <scope>NUCLEOTIDE SEQUENCE [LARGE SCALE GENOMIC DNA]</scope>
    <source>
        <strain evidence="7">RSMAS</strain>
        <tissue evidence="7">Whole animal</tissue>
    </source>
</reference>
<dbReference type="AlphaFoldDB" id="A0A3M6U9H1"/>
<feature type="binding site" evidence="3">
    <location>
        <position position="498"/>
    </location>
    <ligand>
        <name>ATP</name>
        <dbReference type="ChEBI" id="CHEBI:30616"/>
    </ligand>
</feature>
<evidence type="ECO:0000256" key="4">
    <source>
        <dbReference type="SAM" id="Coils"/>
    </source>
</evidence>
<feature type="domain" description="CAP-Gly" evidence="6">
    <location>
        <begin position="143"/>
        <end position="189"/>
    </location>
</feature>
<evidence type="ECO:0000256" key="2">
    <source>
        <dbReference type="ARBA" id="ARBA00022840"/>
    </source>
</evidence>
<sequence length="715" mass="81804">MEKKSNFILLRDLEDPSTQDSSLLWGMLTNYVYGTQPPVALKGELFEAHPVEEQPTGDSDRIALRGLKQKCLEVDCLKEDLQVITPEDAQILLAVQSYSERCNIVNDKQDLLRWGLTENEGCHVLVWLDDLKKNVDAVVHYKGALPPYDGIMFGVEIVDPRFQNRGTTDGVFRCQRYFKCSPRAGLFVSLDRITASLEETDQQVKEDNDQDEYTCIGEGVKNGGDDSGMESSGHSLIEAELLQGRNDALILDENDMDESEIIDNMEECDTIEHGSESLEKGEKSSEDEAEDFKQLYLQQKKLLQGTQYRLKESNLKIVSLQKRLDEEVILGGKLREKCDALLKSLAEEALHRAEAESLLEEERDKSRKIQKQFDREWAEFEKRLIEERAMRSDIERQSKGFMKQLEEEKSCKMALQRELEALKERLNYQEKNGQYNEGPQDSVIYEEKCESEAHTDLESSDWIISRDEIEVSNGKSLGTGGWGVVREGKFRGCRVAVKQIHELILSPHNRRLFMREMEIASRCRHPCLLQFVGATNDDGVPLFITELMDTSLRDLLEKQPLNKVNIVTIALDVARALNYLHLNKPPIIHRDVSSANVLLWRRDNQWRAKVCDYGTANFMRHCRTINPGAIVYSAPEALSLEQSPKIDVYSFGLLLCEMCIRELPVPRQTEDQISLIKDEVLRNLVTSCAQQDPDERPKMAEVIGKLEQMEHTRDI</sequence>
<dbReference type="Proteomes" id="UP000275408">
    <property type="component" value="Unassembled WGS sequence"/>
</dbReference>
<evidence type="ECO:0000313" key="8">
    <source>
        <dbReference type="Proteomes" id="UP000275408"/>
    </source>
</evidence>
<dbReference type="SUPFAM" id="SSF56112">
    <property type="entry name" value="Protein kinase-like (PK-like)"/>
    <property type="match status" value="1"/>
</dbReference>
<dbReference type="PROSITE" id="PS50245">
    <property type="entry name" value="CAP_GLY_2"/>
    <property type="match status" value="1"/>
</dbReference>
<dbReference type="GO" id="GO:0097527">
    <property type="term" value="P:necroptotic signaling pathway"/>
    <property type="evidence" value="ECO:0007669"/>
    <property type="project" value="TreeGrafter"/>
</dbReference>
<dbReference type="SUPFAM" id="SSF74924">
    <property type="entry name" value="Cap-Gly domain"/>
    <property type="match status" value="1"/>
</dbReference>
<accession>A0A3M6U9H1</accession>
<name>A0A3M6U9H1_POCDA</name>
<feature type="domain" description="Protein kinase" evidence="5">
    <location>
        <begin position="471"/>
        <end position="709"/>
    </location>
</feature>
<dbReference type="InterPro" id="IPR008266">
    <property type="entry name" value="Tyr_kinase_AS"/>
</dbReference>
<evidence type="ECO:0008006" key="9">
    <source>
        <dbReference type="Google" id="ProtNLM"/>
    </source>
</evidence>
<dbReference type="STRING" id="46731.A0A3M6U9H1"/>
<dbReference type="Gene3D" id="2.30.30.190">
    <property type="entry name" value="CAP Gly-rich-like domain"/>
    <property type="match status" value="1"/>
</dbReference>
<dbReference type="Pfam" id="PF01302">
    <property type="entry name" value="CAP_GLY"/>
    <property type="match status" value="1"/>
</dbReference>
<evidence type="ECO:0000259" key="6">
    <source>
        <dbReference type="PROSITE" id="PS50245"/>
    </source>
</evidence>
<dbReference type="InterPro" id="IPR017441">
    <property type="entry name" value="Protein_kinase_ATP_BS"/>
</dbReference>
<comment type="caution">
    <text evidence="7">The sequence shown here is derived from an EMBL/GenBank/DDBJ whole genome shotgun (WGS) entry which is preliminary data.</text>
</comment>
<dbReference type="InterPro" id="IPR000719">
    <property type="entry name" value="Prot_kinase_dom"/>
</dbReference>
<dbReference type="PANTHER" id="PTHR44329:SF298">
    <property type="entry name" value="MIXED LINEAGE KINASE DOMAIN-LIKE PROTEIN"/>
    <property type="match status" value="1"/>
</dbReference>
<dbReference type="SMART" id="SM01052">
    <property type="entry name" value="CAP_GLY"/>
    <property type="match status" value="1"/>
</dbReference>